<dbReference type="PANTHER" id="PTHR24243:SF230">
    <property type="entry name" value="G-PROTEIN COUPLED RECEPTORS FAMILY 1 PROFILE DOMAIN-CONTAINING PROTEIN"/>
    <property type="match status" value="1"/>
</dbReference>
<dbReference type="Proteomes" id="UP000316759">
    <property type="component" value="Unassembled WGS sequence"/>
</dbReference>
<organism evidence="11 12">
    <name type="scientific">Fasciola gigantica</name>
    <name type="common">Giant liver fluke</name>
    <dbReference type="NCBI Taxonomy" id="46835"/>
    <lineage>
        <taxon>Eukaryota</taxon>
        <taxon>Metazoa</taxon>
        <taxon>Spiralia</taxon>
        <taxon>Lophotrochozoa</taxon>
        <taxon>Platyhelminthes</taxon>
        <taxon>Trematoda</taxon>
        <taxon>Digenea</taxon>
        <taxon>Plagiorchiida</taxon>
        <taxon>Echinostomata</taxon>
        <taxon>Echinostomatoidea</taxon>
        <taxon>Fasciolidae</taxon>
        <taxon>Fasciola</taxon>
    </lineage>
</organism>
<evidence type="ECO:0000256" key="6">
    <source>
        <dbReference type="ARBA" id="ARBA00023170"/>
    </source>
</evidence>
<evidence type="ECO:0000256" key="9">
    <source>
        <dbReference type="SAM" id="Phobius"/>
    </source>
</evidence>
<feature type="region of interest" description="Disordered" evidence="8">
    <location>
        <begin position="196"/>
        <end position="243"/>
    </location>
</feature>
<feature type="transmembrane region" description="Helical" evidence="9">
    <location>
        <begin position="292"/>
        <end position="313"/>
    </location>
</feature>
<sequence length="396" mass="44426">MGGNKANRMSTRLLMVILATADSAVLLTAVLRYWCIIMLNWDPRNDGAISCKLHVFAVAFSTDFAVGALCAIAVERLLVVAFPHRANNVVTVTSVILGMTSFGVLVGLKNAIHFWMMGLNKPMPNVDNLTVTDPNEHRNDKRYPLHCGSHPSYSTLFRIFVKSDMISFAVLPYIILFSSNVYIYLKLRKQQKVLKQTKNKSKQAPLTPVGKTKPLQTQMPTDRSTLSGQPCLSSTQPTAKRAKRRPESAIKLLTALTLIHVGCTLPGTLFTFLTSYFPEYFQHMDKQTHEAIRVPLVMLIFTNNAINFFGYYASCVSFRESFKSLLTSLCRRDQRNTGDNRRDESKNTSIFRCCCANEHSSQPGRVLIVAPKPCSVNNEDQMITCQQTYVLTGHIE</sequence>
<feature type="transmembrane region" description="Helical" evidence="9">
    <location>
        <begin position="86"/>
        <end position="108"/>
    </location>
</feature>
<dbReference type="Pfam" id="PF00001">
    <property type="entry name" value="7tm_1"/>
    <property type="match status" value="1"/>
</dbReference>
<feature type="transmembrane region" description="Helical" evidence="9">
    <location>
        <begin position="165"/>
        <end position="185"/>
    </location>
</feature>
<keyword evidence="4" id="KW-0297">G-protein coupled receptor</keyword>
<evidence type="ECO:0000256" key="1">
    <source>
        <dbReference type="ARBA" id="ARBA00004141"/>
    </source>
</evidence>
<comment type="subcellular location">
    <subcellularLocation>
        <location evidence="1">Membrane</location>
        <topology evidence="1">Multi-pass membrane protein</topology>
    </subcellularLocation>
</comment>
<feature type="transmembrane region" description="Helical" evidence="9">
    <location>
        <begin position="250"/>
        <end position="272"/>
    </location>
</feature>
<keyword evidence="6 11" id="KW-0675">Receptor</keyword>
<keyword evidence="2 9" id="KW-0812">Transmembrane</keyword>
<dbReference type="PROSITE" id="PS50262">
    <property type="entry name" value="G_PROTEIN_RECEP_F1_2"/>
    <property type="match status" value="1"/>
</dbReference>
<feature type="transmembrane region" description="Helical" evidence="9">
    <location>
        <begin position="54"/>
        <end position="74"/>
    </location>
</feature>
<protein>
    <submittedName>
        <fullName evidence="11">G protein coupled receptor</fullName>
    </submittedName>
</protein>
<evidence type="ECO:0000313" key="12">
    <source>
        <dbReference type="Proteomes" id="UP000316759"/>
    </source>
</evidence>
<reference evidence="11 12" key="1">
    <citation type="submission" date="2019-04" db="EMBL/GenBank/DDBJ databases">
        <title>Annotation for the trematode Fasciola gigantica.</title>
        <authorList>
            <person name="Choi Y.-J."/>
        </authorList>
    </citation>
    <scope>NUCLEOTIDE SEQUENCE [LARGE SCALE GENOMIC DNA]</scope>
    <source>
        <strain evidence="11">Uganda_cow_1</strain>
    </source>
</reference>
<dbReference type="AlphaFoldDB" id="A0A504Z9A4"/>
<keyword evidence="5 9" id="KW-0472">Membrane</keyword>
<evidence type="ECO:0000313" key="11">
    <source>
        <dbReference type="EMBL" id="TPP66438.1"/>
    </source>
</evidence>
<feature type="transmembrane region" description="Helical" evidence="9">
    <location>
        <begin position="12"/>
        <end position="34"/>
    </location>
</feature>
<evidence type="ECO:0000256" key="3">
    <source>
        <dbReference type="ARBA" id="ARBA00022989"/>
    </source>
</evidence>
<accession>A0A504Z9A4</accession>
<evidence type="ECO:0000259" key="10">
    <source>
        <dbReference type="PROSITE" id="PS50262"/>
    </source>
</evidence>
<evidence type="ECO:0000256" key="5">
    <source>
        <dbReference type="ARBA" id="ARBA00023136"/>
    </source>
</evidence>
<keyword evidence="3 9" id="KW-1133">Transmembrane helix</keyword>
<dbReference type="Gene3D" id="1.20.1070.10">
    <property type="entry name" value="Rhodopsin 7-helix transmembrane proteins"/>
    <property type="match status" value="1"/>
</dbReference>
<keyword evidence="12" id="KW-1185">Reference proteome</keyword>
<gene>
    <name evidence="11" type="ORF">FGIG_06284</name>
</gene>
<comment type="caution">
    <text evidence="11">The sequence shown here is derived from an EMBL/GenBank/DDBJ whole genome shotgun (WGS) entry which is preliminary data.</text>
</comment>
<dbReference type="InterPro" id="IPR000276">
    <property type="entry name" value="GPCR_Rhodpsn"/>
</dbReference>
<feature type="compositionally biased region" description="Polar residues" evidence="8">
    <location>
        <begin position="214"/>
        <end position="238"/>
    </location>
</feature>
<keyword evidence="7" id="KW-0807">Transducer</keyword>
<dbReference type="SUPFAM" id="SSF81321">
    <property type="entry name" value="Family A G protein-coupled receptor-like"/>
    <property type="match status" value="1"/>
</dbReference>
<feature type="domain" description="G-protein coupled receptors family 1 profile" evidence="10">
    <location>
        <begin position="1"/>
        <end position="311"/>
    </location>
</feature>
<dbReference type="InterPro" id="IPR017452">
    <property type="entry name" value="GPCR_Rhodpsn_7TM"/>
</dbReference>
<dbReference type="STRING" id="46835.A0A504Z9A4"/>
<proteinExistence type="predicted"/>
<name>A0A504Z9A4_FASGI</name>
<evidence type="ECO:0000256" key="8">
    <source>
        <dbReference type="SAM" id="MobiDB-lite"/>
    </source>
</evidence>
<evidence type="ECO:0000256" key="7">
    <source>
        <dbReference type="ARBA" id="ARBA00023224"/>
    </source>
</evidence>
<dbReference type="GO" id="GO:0004930">
    <property type="term" value="F:G protein-coupled receptor activity"/>
    <property type="evidence" value="ECO:0007669"/>
    <property type="project" value="UniProtKB-KW"/>
</dbReference>
<dbReference type="OrthoDB" id="9983318at2759"/>
<evidence type="ECO:0000256" key="4">
    <source>
        <dbReference type="ARBA" id="ARBA00023040"/>
    </source>
</evidence>
<dbReference type="EMBL" id="SUNJ01001831">
    <property type="protein sequence ID" value="TPP66438.1"/>
    <property type="molecule type" value="Genomic_DNA"/>
</dbReference>
<dbReference type="PANTHER" id="PTHR24243">
    <property type="entry name" value="G-PROTEIN COUPLED RECEPTOR"/>
    <property type="match status" value="1"/>
</dbReference>
<evidence type="ECO:0000256" key="2">
    <source>
        <dbReference type="ARBA" id="ARBA00022692"/>
    </source>
</evidence>
<dbReference type="GO" id="GO:0005886">
    <property type="term" value="C:plasma membrane"/>
    <property type="evidence" value="ECO:0007669"/>
    <property type="project" value="TreeGrafter"/>
</dbReference>